<organism evidence="1 2">
    <name type="scientific">Fusarium decemcellulare</name>
    <dbReference type="NCBI Taxonomy" id="57161"/>
    <lineage>
        <taxon>Eukaryota</taxon>
        <taxon>Fungi</taxon>
        <taxon>Dikarya</taxon>
        <taxon>Ascomycota</taxon>
        <taxon>Pezizomycotina</taxon>
        <taxon>Sordariomycetes</taxon>
        <taxon>Hypocreomycetidae</taxon>
        <taxon>Hypocreales</taxon>
        <taxon>Nectriaceae</taxon>
        <taxon>Fusarium</taxon>
        <taxon>Fusarium decemcellulare species complex</taxon>
    </lineage>
</organism>
<comment type="caution">
    <text evidence="1">The sequence shown here is derived from an EMBL/GenBank/DDBJ whole genome shotgun (WGS) entry which is preliminary data.</text>
</comment>
<sequence length="609" mass="68540">MVSFVDGEPDGSNSISGAKKLVQHVRDTSPANLEDIIERYERFKIVAHLSDAGIDPHLSCEANIDSNDLRADMVWLIDTQREKINQLCRSWDAFSMDIDTQKQAELLHPGYLSTMKAMSCEVAHREERMARIIARLYDIHGLHESVAESESPSSEAASNHSEDEFQVVVQSEESDLYYDSGSFIEADDSGDVGNVDDFSFVNHCNSRRVIIHGLFEGITEQQVCDAVCGKGGLLNIHLFKTELLSPLNKWSAMVEFSRPTSAKEYVQYASNNTLFFEDGEFDLHAAHVVLIETTSHPLPTEQAEACDADIEGAISGRTLEIEDFPQDAVWAAMEHIGLNNIVRVNFEGSSERLIGTLELELVSIVQAIRVRKLISKNCLPSYSSMIGKVGFGMSPSDLDFDKLLKPKYNIVGFVESDHLERQWNIAPFNTFVPMGPNGSENLVPKHTALRSSDNIPRHPVPTQVKALKALNYFRLETVEEEEVPFFQDIGSTTYVIDGGEVYVCDSARGFAYQQLSPKAIVGLQDLTLQDPTWENFWNKFCKDRNLPDLRRWDRYGKYASRQRELNANRGLPAWYAIIDIKSTPIPDFIRDYTSFSTFRIVQTNVSVAN</sequence>
<evidence type="ECO:0000313" key="1">
    <source>
        <dbReference type="EMBL" id="KAJ3533553.1"/>
    </source>
</evidence>
<gene>
    <name evidence="1" type="ORF">NM208_g7932</name>
</gene>
<evidence type="ECO:0000313" key="2">
    <source>
        <dbReference type="Proteomes" id="UP001148629"/>
    </source>
</evidence>
<protein>
    <submittedName>
        <fullName evidence="1">Uncharacterized protein</fullName>
    </submittedName>
</protein>
<proteinExistence type="predicted"/>
<name>A0ACC1S7R7_9HYPO</name>
<dbReference type="EMBL" id="JANRMS010000858">
    <property type="protein sequence ID" value="KAJ3533553.1"/>
    <property type="molecule type" value="Genomic_DNA"/>
</dbReference>
<dbReference type="Proteomes" id="UP001148629">
    <property type="component" value="Unassembled WGS sequence"/>
</dbReference>
<keyword evidence="2" id="KW-1185">Reference proteome</keyword>
<reference evidence="1" key="1">
    <citation type="submission" date="2022-08" db="EMBL/GenBank/DDBJ databases">
        <title>Genome Sequence of Fusarium decemcellulare.</title>
        <authorList>
            <person name="Buettner E."/>
        </authorList>
    </citation>
    <scope>NUCLEOTIDE SEQUENCE</scope>
    <source>
        <strain evidence="1">Babe19</strain>
    </source>
</reference>
<accession>A0ACC1S7R7</accession>